<dbReference type="PANTHER" id="PTHR41773">
    <property type="entry name" value="GTP PYROPHOSPHATASE-RELATED"/>
    <property type="match status" value="1"/>
</dbReference>
<dbReference type="InterPro" id="IPR007685">
    <property type="entry name" value="RelA_SpoT"/>
</dbReference>
<dbReference type="EMBL" id="FIIC01000008">
    <property type="protein sequence ID" value="CYV68726.1"/>
    <property type="molecule type" value="Genomic_DNA"/>
</dbReference>
<dbReference type="RefSeq" id="WP_044678147.1">
    <property type="nucleotide sequence ID" value="NZ_CEDF01000012.1"/>
</dbReference>
<dbReference type="Gene3D" id="3.30.460.10">
    <property type="entry name" value="Beta Polymerase, domain 2"/>
    <property type="match status" value="1"/>
</dbReference>
<name>A0A0Z8KAL3_STRSU</name>
<accession>A0A0Z8KAL3</accession>
<proteinExistence type="predicted"/>
<dbReference type="UniPathway" id="UPA00908">
    <property type="reaction ID" value="UER00884"/>
</dbReference>
<sequence length="320" mass="37443">MNKVNALMNEYDIKKQNYEKFVQYMETTIKSILDNKNISVHSINSRVKEAKSLEEKIERKAKYKELSDITDICGMRIISYFSDGVDNIAKIIEDEFEVDKINSIDKRKTEDPSKFGYVSLHYVVSLKDERANLPECEAFRNMKIEIQVRTILQHAWAEIEHDLGYKSEGDIPEHVRRSFSRLSGLIELADEEFVKIKKVLNEYFKEVTQQLDSEQNGKIFKIDTTSLNALIDNEMFINEIQNKCTHRTINVRKPGKNFRNLNISKIVEYSSKLGIGTIEELKEIVLDNFDDWLNTVPDNYFYFWITTPILQILNDKDVSQ</sequence>
<feature type="domain" description="RelA/SpoT" evidence="2">
    <location>
        <begin position="45"/>
        <end position="171"/>
    </location>
</feature>
<reference evidence="3 4" key="1">
    <citation type="submission" date="2016-02" db="EMBL/GenBank/DDBJ databases">
        <authorList>
            <consortium name="Pathogen Informatics"/>
        </authorList>
    </citation>
    <scope>NUCLEOTIDE SEQUENCE [LARGE SCALE GENOMIC DNA]</scope>
    <source>
        <strain evidence="3 4">LSS79</strain>
    </source>
</reference>
<dbReference type="EC" id="2.7.6.5" evidence="3"/>
<dbReference type="SMART" id="SM00954">
    <property type="entry name" value="RelA_SpoT"/>
    <property type="match status" value="1"/>
</dbReference>
<keyword evidence="3" id="KW-0418">Kinase</keyword>
<evidence type="ECO:0000259" key="2">
    <source>
        <dbReference type="SMART" id="SM00954"/>
    </source>
</evidence>
<comment type="pathway">
    <text evidence="1">Purine metabolism; ppGpp biosynthesis; ppGpp from GTP: step 1/2.</text>
</comment>
<dbReference type="PANTHER" id="PTHR41773:SF1">
    <property type="entry name" value="RELA_SPOT DOMAIN-CONTAINING PROTEIN"/>
    <property type="match status" value="1"/>
</dbReference>
<evidence type="ECO:0000313" key="3">
    <source>
        <dbReference type="EMBL" id="CYV68726.1"/>
    </source>
</evidence>
<protein>
    <submittedName>
        <fullName evidence="3">GTP diphosphokinase</fullName>
        <ecNumber evidence="3">2.7.6.5</ecNumber>
    </submittedName>
</protein>
<dbReference type="Gene3D" id="1.10.287.860">
    <property type="entry name" value="Nucleotidyltransferase"/>
    <property type="match status" value="1"/>
</dbReference>
<evidence type="ECO:0000256" key="1">
    <source>
        <dbReference type="ARBA" id="ARBA00004976"/>
    </source>
</evidence>
<evidence type="ECO:0000313" key="4">
    <source>
        <dbReference type="Proteomes" id="UP000075193"/>
    </source>
</evidence>
<dbReference type="InterPro" id="IPR043519">
    <property type="entry name" value="NT_sf"/>
</dbReference>
<gene>
    <name evidence="3" type="primary">relA_1</name>
    <name evidence="3" type="ORF">ERS132441_00899</name>
</gene>
<dbReference type="CDD" id="cd05399">
    <property type="entry name" value="NT_Rel-Spo_like"/>
    <property type="match status" value="1"/>
</dbReference>
<keyword evidence="3" id="KW-0808">Transferase</keyword>
<dbReference type="AlphaFoldDB" id="A0A0Z8KAL3"/>
<dbReference type="GO" id="GO:0015970">
    <property type="term" value="P:guanosine tetraphosphate biosynthetic process"/>
    <property type="evidence" value="ECO:0007669"/>
    <property type="project" value="UniProtKB-UniPathway"/>
</dbReference>
<dbReference type="Pfam" id="PF04607">
    <property type="entry name" value="RelA_SpoT"/>
    <property type="match status" value="1"/>
</dbReference>
<dbReference type="GO" id="GO:0016301">
    <property type="term" value="F:kinase activity"/>
    <property type="evidence" value="ECO:0007669"/>
    <property type="project" value="UniProtKB-KW"/>
</dbReference>
<organism evidence="3 4">
    <name type="scientific">Streptococcus suis</name>
    <dbReference type="NCBI Taxonomy" id="1307"/>
    <lineage>
        <taxon>Bacteria</taxon>
        <taxon>Bacillati</taxon>
        <taxon>Bacillota</taxon>
        <taxon>Bacilli</taxon>
        <taxon>Lactobacillales</taxon>
        <taxon>Streptococcaceae</taxon>
        <taxon>Streptococcus</taxon>
    </lineage>
</organism>
<dbReference type="Proteomes" id="UP000075193">
    <property type="component" value="Unassembled WGS sequence"/>
</dbReference>
<dbReference type="GO" id="GO:0008728">
    <property type="term" value="F:GTP diphosphokinase activity"/>
    <property type="evidence" value="ECO:0007669"/>
    <property type="project" value="UniProtKB-EC"/>
</dbReference>
<dbReference type="SUPFAM" id="SSF81301">
    <property type="entry name" value="Nucleotidyltransferase"/>
    <property type="match status" value="1"/>
</dbReference>